<evidence type="ECO:0000259" key="3">
    <source>
        <dbReference type="SMART" id="SM00322"/>
    </source>
</evidence>
<feature type="region of interest" description="Disordered" evidence="2">
    <location>
        <begin position="593"/>
        <end position="713"/>
    </location>
</feature>
<evidence type="ECO:0000256" key="1">
    <source>
        <dbReference type="PROSITE-ProRule" id="PRU00117"/>
    </source>
</evidence>
<dbReference type="InterPro" id="IPR004087">
    <property type="entry name" value="KH_dom"/>
</dbReference>
<name>A0ABN9RHX5_9DINO</name>
<feature type="non-terminal residue" evidence="4">
    <location>
        <position position="713"/>
    </location>
</feature>
<feature type="compositionally biased region" description="Acidic residues" evidence="2">
    <location>
        <begin position="118"/>
        <end position="127"/>
    </location>
</feature>
<dbReference type="Proteomes" id="UP001189429">
    <property type="component" value="Unassembled WGS sequence"/>
</dbReference>
<dbReference type="InterPro" id="IPR004088">
    <property type="entry name" value="KH_dom_type_1"/>
</dbReference>
<feature type="compositionally biased region" description="Low complexity" evidence="2">
    <location>
        <begin position="78"/>
        <end position="103"/>
    </location>
</feature>
<keyword evidence="1" id="KW-0694">RNA-binding</keyword>
<feature type="region of interest" description="Disordered" evidence="2">
    <location>
        <begin position="63"/>
        <end position="151"/>
    </location>
</feature>
<feature type="compositionally biased region" description="Low complexity" evidence="2">
    <location>
        <begin position="672"/>
        <end position="693"/>
    </location>
</feature>
<dbReference type="SMART" id="SM00322">
    <property type="entry name" value="KH"/>
    <property type="match status" value="1"/>
</dbReference>
<feature type="region of interest" description="Disordered" evidence="2">
    <location>
        <begin position="195"/>
        <end position="230"/>
    </location>
</feature>
<reference evidence="4" key="1">
    <citation type="submission" date="2023-10" db="EMBL/GenBank/DDBJ databases">
        <authorList>
            <person name="Chen Y."/>
            <person name="Shah S."/>
            <person name="Dougan E. K."/>
            <person name="Thang M."/>
            <person name="Chan C."/>
        </authorList>
    </citation>
    <scope>NUCLEOTIDE SEQUENCE [LARGE SCALE GENOMIC DNA]</scope>
</reference>
<feature type="compositionally biased region" description="Basic residues" evidence="2">
    <location>
        <begin position="703"/>
        <end position="713"/>
    </location>
</feature>
<comment type="caution">
    <text evidence="4">The sequence shown here is derived from an EMBL/GenBank/DDBJ whole genome shotgun (WGS) entry which is preliminary data.</text>
</comment>
<feature type="compositionally biased region" description="Acidic residues" evidence="2">
    <location>
        <begin position="208"/>
        <end position="230"/>
    </location>
</feature>
<dbReference type="PROSITE" id="PS50084">
    <property type="entry name" value="KH_TYPE_1"/>
    <property type="match status" value="1"/>
</dbReference>
<feature type="domain" description="K Homology" evidence="3">
    <location>
        <begin position="295"/>
        <end position="367"/>
    </location>
</feature>
<evidence type="ECO:0000256" key="2">
    <source>
        <dbReference type="SAM" id="MobiDB-lite"/>
    </source>
</evidence>
<keyword evidence="5" id="KW-1185">Reference proteome</keyword>
<dbReference type="EMBL" id="CAUYUJ010006781">
    <property type="protein sequence ID" value="CAK0818673.1"/>
    <property type="molecule type" value="Genomic_DNA"/>
</dbReference>
<dbReference type="InterPro" id="IPR036612">
    <property type="entry name" value="KH_dom_type_1_sf"/>
</dbReference>
<accession>A0ABN9RHX5</accession>
<feature type="compositionally biased region" description="Acidic residues" evidence="2">
    <location>
        <begin position="134"/>
        <end position="144"/>
    </location>
</feature>
<evidence type="ECO:0000313" key="5">
    <source>
        <dbReference type="Proteomes" id="UP001189429"/>
    </source>
</evidence>
<dbReference type="Gene3D" id="3.30.1370.10">
    <property type="entry name" value="K Homology domain, type 1"/>
    <property type="match status" value="1"/>
</dbReference>
<organism evidence="4 5">
    <name type="scientific">Prorocentrum cordatum</name>
    <dbReference type="NCBI Taxonomy" id="2364126"/>
    <lineage>
        <taxon>Eukaryota</taxon>
        <taxon>Sar</taxon>
        <taxon>Alveolata</taxon>
        <taxon>Dinophyceae</taxon>
        <taxon>Prorocentrales</taxon>
        <taxon>Prorocentraceae</taxon>
        <taxon>Prorocentrum</taxon>
    </lineage>
</organism>
<dbReference type="SUPFAM" id="SSF54791">
    <property type="entry name" value="Eukaryotic type KH-domain (KH-domain type I)"/>
    <property type="match status" value="1"/>
</dbReference>
<evidence type="ECO:0000313" key="4">
    <source>
        <dbReference type="EMBL" id="CAK0818673.1"/>
    </source>
</evidence>
<gene>
    <name evidence="4" type="ORF">PCOR1329_LOCUS20849</name>
</gene>
<sequence length="713" mass="74225">MEGDGAEAVEGAPVLVLDGYGSEEEAVAAAEAAEALDAAGGDEATAAADEEVDDADLMSGLGAMLGGYGSGEEEEAEGQAADGAATEEGPGAEGGAAEVAAPPEEAEEDQPAEPTQKDEEEADDDYDPFAGGAAEEEPEEDGDGLETGTTVTITGLASAAGQKFNGCRGVLGPFDAASGRWQVRLSDGAGIKALKPENLVPDKPEAAELPEEECDKSDEDDDEYEPFGDVDAEVPDSVWEEEEGEDAYATWDSNEIAAAVVQAEIMGDTEKAARLGAVLRQRRKEKCGDAVDEGDIVEEVVEVPDEAVGFVIGRGGENIQRLSSESGARLTLGRGRAGEDTKARRCVVRGSAKQVAAARKLLQEAIAQGAAIAESKGKGKGKGKGKELFGKGAGGQAGVCKWYAAGFCRNRTGPDGMCRNGLHCSEAARKAEEDWIAAGGPQATPGPPAAKDPPLLLLLDLEGGGNKDCAASGPAEGAGAVDVRQDRAGVRALPPLRAARLLGPRVPLHEAAVPSGVLQRRLERGALPGGYPRPAVVGARPSRIERVGGAEARFVPVCDVRELGREDCHPSAMQPSHARHGGLRGPEAPVLALEQPEGGFPRPLPAEPGLGADGHARHAQSAQDSPLWAASPWDGRREQPVQDLETSDQGRVQRPADGPGDQFEAASEGDAQGQRLRQGCRQGFRQGLRQGPRSGHAAPPVLRRLRWPWSQRR</sequence>
<protein>
    <recommendedName>
        <fullName evidence="3">K Homology domain-containing protein</fullName>
    </recommendedName>
</protein>
<dbReference type="Pfam" id="PF00013">
    <property type="entry name" value="KH_1"/>
    <property type="match status" value="1"/>
</dbReference>
<proteinExistence type="predicted"/>